<evidence type="ECO:0000313" key="1">
    <source>
        <dbReference type="EMBL" id="ABV96864.1"/>
    </source>
</evidence>
<sequence>MRDVADALADAHLPTDLADATAAVLQRWTQDKDIILPLHEILNQLRSP</sequence>
<proteinExistence type="predicted"/>
<accession>A8M3U1</accession>
<dbReference type="KEGG" id="saq:Sare_0950"/>
<organism evidence="1">
    <name type="scientific">Salinispora arenicola (strain CNS-205)</name>
    <dbReference type="NCBI Taxonomy" id="391037"/>
    <lineage>
        <taxon>Bacteria</taxon>
        <taxon>Bacillati</taxon>
        <taxon>Actinomycetota</taxon>
        <taxon>Actinomycetes</taxon>
        <taxon>Micromonosporales</taxon>
        <taxon>Micromonosporaceae</taxon>
        <taxon>Salinispora</taxon>
    </lineage>
</organism>
<dbReference type="STRING" id="391037.Sare_0950"/>
<dbReference type="HOGENOM" id="CLU_3157505_0_0_11"/>
<gene>
    <name evidence="1" type="ordered locus">Sare_0950</name>
</gene>
<dbReference type="EMBL" id="CP000850">
    <property type="protein sequence ID" value="ABV96864.1"/>
    <property type="molecule type" value="Genomic_DNA"/>
</dbReference>
<dbReference type="AlphaFoldDB" id="A8M3U1"/>
<reference evidence="1" key="1">
    <citation type="submission" date="2007-10" db="EMBL/GenBank/DDBJ databases">
        <title>Complete sequence of Salinispora arenicola CNS-205.</title>
        <authorList>
            <consortium name="US DOE Joint Genome Institute"/>
            <person name="Copeland A."/>
            <person name="Lucas S."/>
            <person name="Lapidus A."/>
            <person name="Barry K."/>
            <person name="Glavina del Rio T."/>
            <person name="Dalin E."/>
            <person name="Tice H."/>
            <person name="Pitluck S."/>
            <person name="Foster B."/>
            <person name="Schmutz J."/>
            <person name="Larimer F."/>
            <person name="Land M."/>
            <person name="Hauser L."/>
            <person name="Kyrpides N."/>
            <person name="Ivanova N."/>
            <person name="Jensen P.R."/>
            <person name="Moore B.S."/>
            <person name="Penn K."/>
            <person name="Jenkins C."/>
            <person name="Udwary D."/>
            <person name="Xiang L."/>
            <person name="Gontang E."/>
            <person name="Richardson P."/>
        </authorList>
    </citation>
    <scope>NUCLEOTIDE SEQUENCE [LARGE SCALE GENOMIC DNA]</scope>
    <source>
        <strain evidence="1">CNS-205</strain>
    </source>
</reference>
<protein>
    <submittedName>
        <fullName evidence="1">Uncharacterized protein</fullName>
    </submittedName>
</protein>
<name>A8M3U1_SALAI</name>